<organism evidence="1 2">
    <name type="scientific">Staphylococcus argensis</name>
    <dbReference type="NCBI Taxonomy" id="1607738"/>
    <lineage>
        <taxon>Bacteria</taxon>
        <taxon>Bacillati</taxon>
        <taxon>Bacillota</taxon>
        <taxon>Bacilli</taxon>
        <taxon>Bacillales</taxon>
        <taxon>Staphylococcaceae</taxon>
        <taxon>Staphylococcus</taxon>
    </lineage>
</organism>
<name>A0A2K4FC78_9STAP</name>
<dbReference type="Proteomes" id="UP000242712">
    <property type="component" value="Unassembled WGS sequence"/>
</dbReference>
<reference evidence="1 2" key="1">
    <citation type="submission" date="2017-08" db="EMBL/GenBank/DDBJ databases">
        <title>Draft genome sequences of 64 type strains of genus Staph aureus.</title>
        <authorList>
            <person name="Cole K."/>
            <person name="Golubchik T."/>
            <person name="Russell J."/>
            <person name="Foster D."/>
            <person name="Llewelyn M."/>
            <person name="Wilson D."/>
            <person name="Crook D."/>
            <person name="Paul J."/>
        </authorList>
    </citation>
    <scope>NUCLEOTIDE SEQUENCE [LARGE SCALE GENOMIC DNA]</scope>
    <source>
        <strain evidence="1 2">DSM 29875</strain>
    </source>
</reference>
<dbReference type="EMBL" id="PPPX01000011">
    <property type="protein sequence ID" value="POA08968.1"/>
    <property type="molecule type" value="Genomic_DNA"/>
</dbReference>
<dbReference type="AlphaFoldDB" id="A0A2K4FC78"/>
<sequence>MRVVVIGTNSRVSQTLIRQLKGSLNKQTYPIYHLNTQDVNVLHLEELQVQLEQEDYVVYLQTSSILPHGLLQGDAFAMHQLALDNISSIVSGVSVIEPYSPSTRGLLKRATSAKRLLNRIFGKCCSRRSVHRVYSFQHLESVKIHSANEAIQSYARYLHRLTLGLITVDRRHPRYDIRLLNRWPLIKMAQSVVTPAEVHLSIIGGALAGVVSSHAPQPQFIFKINQSKETLLTALIHFRPRLPWRIYRLTQAPIHQWVMRGFGRILR</sequence>
<dbReference type="RefSeq" id="WP_103371918.1">
    <property type="nucleotide sequence ID" value="NZ_CBCRVO010000002.1"/>
</dbReference>
<protein>
    <submittedName>
        <fullName evidence="1">Uncharacterized protein</fullName>
    </submittedName>
</protein>
<gene>
    <name evidence="1" type="ORF">CD039_08255</name>
</gene>
<evidence type="ECO:0000313" key="1">
    <source>
        <dbReference type="EMBL" id="POA08968.1"/>
    </source>
</evidence>
<keyword evidence="2" id="KW-1185">Reference proteome</keyword>
<dbReference type="OrthoDB" id="9774199at2"/>
<evidence type="ECO:0000313" key="2">
    <source>
        <dbReference type="Proteomes" id="UP000242712"/>
    </source>
</evidence>
<comment type="caution">
    <text evidence="1">The sequence shown here is derived from an EMBL/GenBank/DDBJ whole genome shotgun (WGS) entry which is preliminary data.</text>
</comment>
<dbReference type="GeneID" id="98298341"/>
<accession>A0A2K4FC78</accession>
<proteinExistence type="predicted"/>